<comment type="caution">
    <text evidence="1">The sequence shown here is derived from an EMBL/GenBank/DDBJ whole genome shotgun (WGS) entry which is preliminary data.</text>
</comment>
<reference evidence="1 2" key="1">
    <citation type="submission" date="2018-04" db="EMBL/GenBank/DDBJ databases">
        <authorList>
            <person name="Hagen T."/>
        </authorList>
    </citation>
    <scope>NUCLEOTIDE SEQUENCE [LARGE SCALE GENOMIC DNA]</scope>
    <source>
        <strain evidence="1 2">TPD7009</strain>
    </source>
</reference>
<accession>A0AA92BZB9</accession>
<dbReference type="AlphaFoldDB" id="A0AA92BZB9"/>
<proteinExistence type="predicted"/>
<name>A0AA92BZB9_RHIRH</name>
<organism evidence="1 2">
    <name type="scientific">Rhizobium rhizogenes</name>
    <name type="common">Agrobacterium rhizogenes</name>
    <dbReference type="NCBI Taxonomy" id="359"/>
    <lineage>
        <taxon>Bacteria</taxon>
        <taxon>Pseudomonadati</taxon>
        <taxon>Pseudomonadota</taxon>
        <taxon>Alphaproteobacteria</taxon>
        <taxon>Hyphomicrobiales</taxon>
        <taxon>Rhizobiaceae</taxon>
        <taxon>Rhizobium/Agrobacterium group</taxon>
        <taxon>Rhizobium</taxon>
    </lineage>
</organism>
<evidence type="ECO:0000313" key="2">
    <source>
        <dbReference type="Proteomes" id="UP000244335"/>
    </source>
</evidence>
<dbReference type="EMBL" id="QDFR01000015">
    <property type="protein sequence ID" value="PVE49929.1"/>
    <property type="molecule type" value="Genomic_DNA"/>
</dbReference>
<sequence length="121" mass="14081">MKERKLILPLPTIPSQSEFFEMMSIKPGGLAAQLVQDVYKVLFIYSVDLKAEYRRYYSVEYDQFSDYLKLCHGVRMPEADENQTYILHVGRLPQMLDSEQGGTYLKPVMAALRNWRSSHEA</sequence>
<dbReference type="RefSeq" id="WP_116494589.1">
    <property type="nucleotide sequence ID" value="NZ_QDFR01000015.1"/>
</dbReference>
<gene>
    <name evidence="1" type="ORF">DC430_23315</name>
</gene>
<dbReference type="Proteomes" id="UP000244335">
    <property type="component" value="Unassembled WGS sequence"/>
</dbReference>
<evidence type="ECO:0000313" key="1">
    <source>
        <dbReference type="EMBL" id="PVE49929.1"/>
    </source>
</evidence>
<protein>
    <submittedName>
        <fullName evidence="1">Uncharacterized protein</fullName>
    </submittedName>
</protein>